<comment type="similarity">
    <text evidence="1">Belongs to the UPF0246 family.</text>
</comment>
<reference evidence="2" key="1">
    <citation type="submission" date="2022-11" db="EMBL/GenBank/DDBJ databases">
        <title>Genomic repertoires linked with pathogenic potency of arthritogenic Prevotella copri isolated from the gut of rheumatoid arthritis patients.</title>
        <authorList>
            <person name="Nii T."/>
            <person name="Maeda Y."/>
            <person name="Motooka D."/>
            <person name="Naito M."/>
            <person name="Matsumoto Y."/>
            <person name="Ogawa T."/>
            <person name="Oguro-Igashira E."/>
            <person name="Kishikawa T."/>
            <person name="Yamashita M."/>
            <person name="Koizumi S."/>
            <person name="Kurakawa T."/>
            <person name="Okumura R."/>
            <person name="Kayama H."/>
            <person name="Murakami M."/>
            <person name="Sakaguchi T."/>
            <person name="Das B."/>
            <person name="Nakamura S."/>
            <person name="Okada Y."/>
            <person name="Kumanogoh A."/>
            <person name="Takeda K."/>
        </authorList>
    </citation>
    <scope>NUCLEOTIDE SEQUENCE</scope>
    <source>
        <strain evidence="2">H012_8</strain>
    </source>
</reference>
<dbReference type="InterPro" id="IPR005583">
    <property type="entry name" value="YaaA"/>
</dbReference>
<gene>
    <name evidence="2" type="ORF">ONT23_17145</name>
</gene>
<comment type="caution">
    <text evidence="2">The sequence shown here is derived from an EMBL/GenBank/DDBJ whole genome shotgun (WGS) entry which is preliminary data.</text>
</comment>
<evidence type="ECO:0000256" key="1">
    <source>
        <dbReference type="HAMAP-Rule" id="MF_00652"/>
    </source>
</evidence>
<organism evidence="2 3">
    <name type="scientific">Segatella copri</name>
    <dbReference type="NCBI Taxonomy" id="165179"/>
    <lineage>
        <taxon>Bacteria</taxon>
        <taxon>Pseudomonadati</taxon>
        <taxon>Bacteroidota</taxon>
        <taxon>Bacteroidia</taxon>
        <taxon>Bacteroidales</taxon>
        <taxon>Prevotellaceae</taxon>
        <taxon>Segatella</taxon>
    </lineage>
</organism>
<dbReference type="HAMAP" id="MF_00652">
    <property type="entry name" value="UPF0246"/>
    <property type="match status" value="1"/>
</dbReference>
<name>A0AAW5UU03_9BACT</name>
<dbReference type="AlphaFoldDB" id="A0AAW5UU03"/>
<dbReference type="RefSeq" id="WP_264902859.1">
    <property type="nucleotide sequence ID" value="NZ_JAPDVH010000003.1"/>
</dbReference>
<accession>A0AAW5UU03</accession>
<evidence type="ECO:0000313" key="3">
    <source>
        <dbReference type="Proteomes" id="UP001209168"/>
    </source>
</evidence>
<dbReference type="PANTHER" id="PTHR30283">
    <property type="entry name" value="PEROXIDE STRESS RESPONSE PROTEIN YAAA"/>
    <property type="match status" value="1"/>
</dbReference>
<dbReference type="EMBL" id="JAPDVH010000003">
    <property type="protein sequence ID" value="MCW4157209.1"/>
    <property type="molecule type" value="Genomic_DNA"/>
</dbReference>
<dbReference type="Proteomes" id="UP001209168">
    <property type="component" value="Unassembled WGS sequence"/>
</dbReference>
<evidence type="ECO:0000313" key="2">
    <source>
        <dbReference type="EMBL" id="MCW4157209.1"/>
    </source>
</evidence>
<dbReference type="GO" id="GO:0033194">
    <property type="term" value="P:response to hydroperoxide"/>
    <property type="evidence" value="ECO:0007669"/>
    <property type="project" value="TreeGrafter"/>
</dbReference>
<protein>
    <recommendedName>
        <fullName evidence="1">UPF0246 protein ONT23_17145</fullName>
    </recommendedName>
</protein>
<dbReference type="GO" id="GO:0005829">
    <property type="term" value="C:cytosol"/>
    <property type="evidence" value="ECO:0007669"/>
    <property type="project" value="TreeGrafter"/>
</dbReference>
<dbReference type="PANTHER" id="PTHR30283:SF4">
    <property type="entry name" value="PEROXIDE STRESS RESISTANCE PROTEIN YAAA"/>
    <property type="match status" value="1"/>
</dbReference>
<dbReference type="Pfam" id="PF03883">
    <property type="entry name" value="H2O2_YaaD"/>
    <property type="match status" value="1"/>
</dbReference>
<sequence>MQILLANAKIMFDKADRKPISVPLFQSVANVLAEEMARMNVEELARQLDCSSKIATENWKRYHNFMATEKMPAILAYNGQAYKHLRAGSLSEDSLEYAQKHLWITCFLYGLLRPMDGIVPYRMEHCVSLEATNDKPVNQFWKDKLTDVLIDSVKADDGILIHLSTEEYKHLFDWKRVCKEIKVIQPLFYVRQKDGRLKMQAVWAKSCRGAMLRYILNNQLLTPEELAGFSYEGFEYAAELGEAAFPHFVR</sequence>
<proteinExistence type="inferred from homology"/>